<name>A0A0E9PHW2_ANGAN</name>
<reference evidence="1" key="1">
    <citation type="submission" date="2014-11" db="EMBL/GenBank/DDBJ databases">
        <authorList>
            <person name="Amaro Gonzalez C."/>
        </authorList>
    </citation>
    <scope>NUCLEOTIDE SEQUENCE</scope>
</reference>
<dbReference type="EMBL" id="GBXM01105159">
    <property type="protein sequence ID" value="JAH03418.1"/>
    <property type="molecule type" value="Transcribed_RNA"/>
</dbReference>
<dbReference type="AlphaFoldDB" id="A0A0E9PHW2"/>
<reference evidence="1" key="2">
    <citation type="journal article" date="2015" name="Fish Shellfish Immunol.">
        <title>Early steps in the European eel (Anguilla anguilla)-Vibrio vulnificus interaction in the gills: Role of the RtxA13 toxin.</title>
        <authorList>
            <person name="Callol A."/>
            <person name="Pajuelo D."/>
            <person name="Ebbesson L."/>
            <person name="Teles M."/>
            <person name="MacKenzie S."/>
            <person name="Amaro C."/>
        </authorList>
    </citation>
    <scope>NUCLEOTIDE SEQUENCE</scope>
</reference>
<evidence type="ECO:0000313" key="1">
    <source>
        <dbReference type="EMBL" id="JAH03418.1"/>
    </source>
</evidence>
<protein>
    <submittedName>
        <fullName evidence="1">Uncharacterized protein</fullName>
    </submittedName>
</protein>
<sequence length="68" mass="7990">MLLRLKPFTSCSSRPSSRRIASLFTPRRFASTRGVVPLWLQMSILRPFDTRNWMVSTWPHRCSAVLPW</sequence>
<proteinExistence type="predicted"/>
<organism evidence="1">
    <name type="scientific">Anguilla anguilla</name>
    <name type="common">European freshwater eel</name>
    <name type="synonym">Muraena anguilla</name>
    <dbReference type="NCBI Taxonomy" id="7936"/>
    <lineage>
        <taxon>Eukaryota</taxon>
        <taxon>Metazoa</taxon>
        <taxon>Chordata</taxon>
        <taxon>Craniata</taxon>
        <taxon>Vertebrata</taxon>
        <taxon>Euteleostomi</taxon>
        <taxon>Actinopterygii</taxon>
        <taxon>Neopterygii</taxon>
        <taxon>Teleostei</taxon>
        <taxon>Anguilliformes</taxon>
        <taxon>Anguillidae</taxon>
        <taxon>Anguilla</taxon>
    </lineage>
</organism>
<accession>A0A0E9PHW2</accession>